<dbReference type="STRING" id="1442371.A0A0D2H2X9"/>
<dbReference type="InterPro" id="IPR052897">
    <property type="entry name" value="Sec-Metab_Biosynth_Hydrolase"/>
</dbReference>
<gene>
    <name evidence="2" type="ORF">Z520_07988</name>
</gene>
<dbReference type="OrthoDB" id="408373at2759"/>
<dbReference type="PANTHER" id="PTHR37017:SF11">
    <property type="entry name" value="ESTERASE_LIPASE_THIOESTERASE DOMAIN-CONTAINING PROTEIN"/>
    <property type="match status" value="1"/>
</dbReference>
<dbReference type="EMBL" id="KN848078">
    <property type="protein sequence ID" value="KIX96210.1"/>
    <property type="molecule type" value="Genomic_DNA"/>
</dbReference>
<keyword evidence="3" id="KW-1185">Reference proteome</keyword>
<dbReference type="Pfam" id="PF12697">
    <property type="entry name" value="Abhydrolase_6"/>
    <property type="match status" value="1"/>
</dbReference>
<proteinExistence type="predicted"/>
<feature type="domain" description="AB hydrolase-1" evidence="1">
    <location>
        <begin position="6"/>
        <end position="247"/>
    </location>
</feature>
<evidence type="ECO:0000313" key="3">
    <source>
        <dbReference type="Proteomes" id="UP000053411"/>
    </source>
</evidence>
<evidence type="ECO:0000259" key="1">
    <source>
        <dbReference type="Pfam" id="PF12697"/>
    </source>
</evidence>
<dbReference type="Proteomes" id="UP000053411">
    <property type="component" value="Unassembled WGS sequence"/>
</dbReference>
<dbReference type="Gene3D" id="3.40.50.1820">
    <property type="entry name" value="alpha/beta hydrolase"/>
    <property type="match status" value="1"/>
</dbReference>
<dbReference type="VEuPathDB" id="FungiDB:Z520_07988"/>
<name>A0A0D2H2X9_9EURO</name>
<dbReference type="GeneID" id="27713734"/>
<protein>
    <recommendedName>
        <fullName evidence="1">AB hydrolase-1 domain-containing protein</fullName>
    </recommendedName>
</protein>
<organism evidence="2 3">
    <name type="scientific">Fonsecaea multimorphosa CBS 102226</name>
    <dbReference type="NCBI Taxonomy" id="1442371"/>
    <lineage>
        <taxon>Eukaryota</taxon>
        <taxon>Fungi</taxon>
        <taxon>Dikarya</taxon>
        <taxon>Ascomycota</taxon>
        <taxon>Pezizomycotina</taxon>
        <taxon>Eurotiomycetes</taxon>
        <taxon>Chaetothyriomycetidae</taxon>
        <taxon>Chaetothyriales</taxon>
        <taxon>Herpotrichiellaceae</taxon>
        <taxon>Fonsecaea</taxon>
    </lineage>
</organism>
<dbReference type="InterPro" id="IPR000073">
    <property type="entry name" value="AB_hydrolase_1"/>
</dbReference>
<sequence>MAKPTLLFVPGAWHSPSHYEALMKVLEKHGYQCEAVSLPSVDPKDPPNTDCNTDVSAISDAIRNVLASGNNVVLITHSYSGIPGHSAAYSFIGQNEDGPRLTSIAMMCSFLYPPQTALMAPTGGQPHPIHVVSADGNLVDVGGPGPEILFYNDVPAVEAARCAAMIKSHSWRSKTLPPSAEGAGWWEIPTSYLICEKDNAIPADLQRKMVADANEALSQRGSTLKIREETVDSGHSPFLSVTEQTADFIRRSAGEQVPFKGRM</sequence>
<accession>A0A0D2H2X9</accession>
<dbReference type="AlphaFoldDB" id="A0A0D2H2X9"/>
<dbReference type="SUPFAM" id="SSF53474">
    <property type="entry name" value="alpha/beta-Hydrolases"/>
    <property type="match status" value="1"/>
</dbReference>
<evidence type="ECO:0000313" key="2">
    <source>
        <dbReference type="EMBL" id="KIX96210.1"/>
    </source>
</evidence>
<dbReference type="InterPro" id="IPR029058">
    <property type="entry name" value="AB_hydrolase_fold"/>
</dbReference>
<dbReference type="PANTHER" id="PTHR37017">
    <property type="entry name" value="AB HYDROLASE-1 DOMAIN-CONTAINING PROTEIN-RELATED"/>
    <property type="match status" value="1"/>
</dbReference>
<dbReference type="RefSeq" id="XP_016630333.1">
    <property type="nucleotide sequence ID" value="XM_016778485.1"/>
</dbReference>
<reference evidence="2 3" key="1">
    <citation type="submission" date="2015-01" db="EMBL/GenBank/DDBJ databases">
        <title>The Genome Sequence of Fonsecaea multimorphosa CBS 102226.</title>
        <authorList>
            <consortium name="The Broad Institute Genomics Platform"/>
            <person name="Cuomo C."/>
            <person name="de Hoog S."/>
            <person name="Gorbushina A."/>
            <person name="Stielow B."/>
            <person name="Teixiera M."/>
            <person name="Abouelleil A."/>
            <person name="Chapman S.B."/>
            <person name="Priest M."/>
            <person name="Young S.K."/>
            <person name="Wortman J."/>
            <person name="Nusbaum C."/>
            <person name="Birren B."/>
        </authorList>
    </citation>
    <scope>NUCLEOTIDE SEQUENCE [LARGE SCALE GENOMIC DNA]</scope>
    <source>
        <strain evidence="2 3">CBS 102226</strain>
    </source>
</reference>